<organism evidence="1 2">
    <name type="scientific">Zalaria obscura</name>
    <dbReference type="NCBI Taxonomy" id="2024903"/>
    <lineage>
        <taxon>Eukaryota</taxon>
        <taxon>Fungi</taxon>
        <taxon>Dikarya</taxon>
        <taxon>Ascomycota</taxon>
        <taxon>Pezizomycotina</taxon>
        <taxon>Dothideomycetes</taxon>
        <taxon>Dothideomycetidae</taxon>
        <taxon>Dothideales</taxon>
        <taxon>Zalariaceae</taxon>
        <taxon>Zalaria</taxon>
    </lineage>
</organism>
<sequence>MSAAVTRAAKEHSRAMHSRSSPVCLKSWNGAYSPAVLNSELSSSVISMTSLLSNLGPRTNVSVRPKTSSKYGTGIPPDYYQEFHWATAILAGSCVGCRPET</sequence>
<proteinExistence type="predicted"/>
<evidence type="ECO:0000313" key="2">
    <source>
        <dbReference type="Proteomes" id="UP001320706"/>
    </source>
</evidence>
<protein>
    <submittedName>
        <fullName evidence="1">Uncharacterized protein</fullName>
    </submittedName>
</protein>
<dbReference type="EMBL" id="JAMKPW020000033">
    <property type="protein sequence ID" value="KAK8201929.1"/>
    <property type="molecule type" value="Genomic_DNA"/>
</dbReference>
<comment type="caution">
    <text evidence="1">The sequence shown here is derived from an EMBL/GenBank/DDBJ whole genome shotgun (WGS) entry which is preliminary data.</text>
</comment>
<reference evidence="1" key="1">
    <citation type="submission" date="2024-02" db="EMBL/GenBank/DDBJ databases">
        <title>Metagenome Assembled Genome of Zalaria obscura JY119.</title>
        <authorList>
            <person name="Vighnesh L."/>
            <person name="Jagadeeshwari U."/>
            <person name="Venkata Ramana C."/>
            <person name="Sasikala C."/>
        </authorList>
    </citation>
    <scope>NUCLEOTIDE SEQUENCE</scope>
    <source>
        <strain evidence="1">JY119</strain>
    </source>
</reference>
<accession>A0ACC3S7Z7</accession>
<dbReference type="Proteomes" id="UP001320706">
    <property type="component" value="Unassembled WGS sequence"/>
</dbReference>
<gene>
    <name evidence="1" type="ORF">M8818_005454</name>
</gene>
<name>A0ACC3S7Z7_9PEZI</name>
<evidence type="ECO:0000313" key="1">
    <source>
        <dbReference type="EMBL" id="KAK8201929.1"/>
    </source>
</evidence>
<keyword evidence="2" id="KW-1185">Reference proteome</keyword>